<evidence type="ECO:0000313" key="2">
    <source>
        <dbReference type="EMBL" id="SDN83161.1"/>
    </source>
</evidence>
<dbReference type="OrthoDB" id="10011697at2"/>
<reference evidence="2 3" key="1">
    <citation type="submission" date="2016-10" db="EMBL/GenBank/DDBJ databases">
        <authorList>
            <person name="de Groot N.N."/>
        </authorList>
    </citation>
    <scope>NUCLEOTIDE SEQUENCE [LARGE SCALE GENOMIC DNA]</scope>
    <source>
        <strain evidence="2 3">CGMCC 1.11147</strain>
    </source>
</reference>
<proteinExistence type="predicted"/>
<dbReference type="RefSeq" id="WP_091025496.1">
    <property type="nucleotide sequence ID" value="NZ_BKAE01000010.1"/>
</dbReference>
<feature type="compositionally biased region" description="Low complexity" evidence="1">
    <location>
        <begin position="216"/>
        <end position="234"/>
    </location>
</feature>
<dbReference type="EMBL" id="FNIC01000004">
    <property type="protein sequence ID" value="SDN83161.1"/>
    <property type="molecule type" value="Genomic_DNA"/>
</dbReference>
<feature type="region of interest" description="Disordered" evidence="1">
    <location>
        <begin position="158"/>
        <end position="265"/>
    </location>
</feature>
<gene>
    <name evidence="2" type="ORF">SAMN05192576_2895</name>
</gene>
<keyword evidence="3" id="KW-1185">Reference proteome</keyword>
<dbReference type="STRING" id="1005944.SAMN05192576_2895"/>
<dbReference type="AlphaFoldDB" id="A0A1H0ELC9"/>
<feature type="compositionally biased region" description="Pro residues" evidence="1">
    <location>
        <begin position="198"/>
        <end position="215"/>
    </location>
</feature>
<sequence>MTLSTYFEGDPESCWRAARRLDTLAESLDDTTRFLGHQASLPADDFEGLSGDAYRGSAGRLRDDAVGTASAQRAVAVALDELATNLDGVRRVLRRARALARDHLVIVGLEIQPPGPYADEHQREVFRMVEGAVHEARRVEHRAHHDWQVTLAEHAGTQAPAPIAGGPFGLPLPDPVPEPVPEPLPEPQPDPRSDRQPDPQPEPDPPAGSAPPAPTAEPTASSVPTTSPAPVAVQDDWESASEDDWAPASLAAPVPISWELSDGPR</sequence>
<accession>A0A1H0ELC9</accession>
<protein>
    <submittedName>
        <fullName evidence="2">Uncharacterized protein</fullName>
    </submittedName>
</protein>
<dbReference type="Proteomes" id="UP000199004">
    <property type="component" value="Unassembled WGS sequence"/>
</dbReference>
<evidence type="ECO:0000313" key="3">
    <source>
        <dbReference type="Proteomes" id="UP000199004"/>
    </source>
</evidence>
<evidence type="ECO:0000256" key="1">
    <source>
        <dbReference type="SAM" id="MobiDB-lite"/>
    </source>
</evidence>
<organism evidence="2 3">
    <name type="scientific">Nocardioides szechwanensis</name>
    <dbReference type="NCBI Taxonomy" id="1005944"/>
    <lineage>
        <taxon>Bacteria</taxon>
        <taxon>Bacillati</taxon>
        <taxon>Actinomycetota</taxon>
        <taxon>Actinomycetes</taxon>
        <taxon>Propionibacteriales</taxon>
        <taxon>Nocardioidaceae</taxon>
        <taxon>Nocardioides</taxon>
    </lineage>
</organism>
<feature type="compositionally biased region" description="Pro residues" evidence="1">
    <location>
        <begin position="170"/>
        <end position="188"/>
    </location>
</feature>
<name>A0A1H0ELC9_9ACTN</name>
<feature type="compositionally biased region" description="Acidic residues" evidence="1">
    <location>
        <begin position="235"/>
        <end position="245"/>
    </location>
</feature>